<dbReference type="GO" id="GO:0005737">
    <property type="term" value="C:cytoplasm"/>
    <property type="evidence" value="ECO:0007669"/>
    <property type="project" value="UniProtKB-SubCell"/>
</dbReference>
<accession>D9ZB88</accession>
<protein>
    <submittedName>
        <fullName evidence="8">Histone H3/H4-like protein</fullName>
    </submittedName>
</protein>
<dbReference type="EMBL" id="GU797819">
    <property type="protein sequence ID" value="ADK25985.1"/>
    <property type="molecule type" value="Genomic_DNA"/>
</dbReference>
<dbReference type="GO" id="GO:0003677">
    <property type="term" value="F:DNA binding"/>
    <property type="evidence" value="ECO:0007669"/>
    <property type="project" value="UniProtKB-KW"/>
</dbReference>
<sequence>MSSSGPEFGLAAMYRVMKKSGAERVSDDAADELRKVLEEVAERIAKQAVDLSVHAGRKTIKPEDIRFAAKNVIRL</sequence>
<dbReference type="GO" id="GO:0005694">
    <property type="term" value="C:chromosome"/>
    <property type="evidence" value="ECO:0007669"/>
    <property type="project" value="UniProtKB-SubCell"/>
</dbReference>
<dbReference type="NCBIfam" id="NF043032">
    <property type="entry name" value="archaea_histone"/>
    <property type="match status" value="1"/>
</dbReference>
<evidence type="ECO:0000256" key="3">
    <source>
        <dbReference type="ARBA" id="ARBA00008264"/>
    </source>
</evidence>
<evidence type="ECO:0000256" key="1">
    <source>
        <dbReference type="ARBA" id="ARBA00004286"/>
    </source>
</evidence>
<dbReference type="AlphaFoldDB" id="D9ZB88"/>
<dbReference type="InterPro" id="IPR003958">
    <property type="entry name" value="CBFA_NFYB_domain"/>
</dbReference>
<feature type="domain" description="Transcription factor CBF/NF-Y/archaeal histone" evidence="7">
    <location>
        <begin position="8"/>
        <end position="68"/>
    </location>
</feature>
<dbReference type="InterPro" id="IPR009072">
    <property type="entry name" value="Histone-fold"/>
</dbReference>
<name>D9ZB88_9ARCH</name>
<dbReference type="Gene3D" id="1.10.20.10">
    <property type="entry name" value="Histone, subunit A"/>
    <property type="match status" value="1"/>
</dbReference>
<dbReference type="InterPro" id="IPR050004">
    <property type="entry name" value="HmfB-like"/>
</dbReference>
<feature type="non-terminal residue" evidence="8">
    <location>
        <position position="75"/>
    </location>
</feature>
<keyword evidence="6" id="KW-0238">DNA-binding</keyword>
<comment type="subcellular location">
    <subcellularLocation>
        <location evidence="1">Chromosome</location>
    </subcellularLocation>
    <subcellularLocation>
        <location evidence="2">Cytoplasm</location>
    </subcellularLocation>
</comment>
<dbReference type="CDD" id="cd22909">
    <property type="entry name" value="HFD_archaea_histone-like"/>
    <property type="match status" value="1"/>
</dbReference>
<dbReference type="GO" id="GO:0046982">
    <property type="term" value="F:protein heterodimerization activity"/>
    <property type="evidence" value="ECO:0007669"/>
    <property type="project" value="InterPro"/>
</dbReference>
<evidence type="ECO:0000313" key="8">
    <source>
        <dbReference type="EMBL" id="ADK25985.1"/>
    </source>
</evidence>
<dbReference type="PANTHER" id="PTHR47828">
    <property type="entry name" value="ARCHAEAL HISTONE A"/>
    <property type="match status" value="1"/>
</dbReference>
<dbReference type="SUPFAM" id="SSF47113">
    <property type="entry name" value="Histone-fold"/>
    <property type="match status" value="1"/>
</dbReference>
<organism evidence="8">
    <name type="scientific">Candidatus Nitrososphaera gargensis</name>
    <dbReference type="NCBI Taxonomy" id="497727"/>
    <lineage>
        <taxon>Archaea</taxon>
        <taxon>Nitrososphaerota</taxon>
        <taxon>Nitrososphaeria</taxon>
        <taxon>Nitrososphaerales</taxon>
        <taxon>Nitrososphaeraceae</taxon>
        <taxon>Nitrososphaera</taxon>
    </lineage>
</organism>
<dbReference type="InterPro" id="IPR050947">
    <property type="entry name" value="Archaeal_histone_HMF"/>
</dbReference>
<comment type="similarity">
    <text evidence="3">Belongs to the archaeal histone HMF family.</text>
</comment>
<evidence type="ECO:0000256" key="6">
    <source>
        <dbReference type="ARBA" id="ARBA00023125"/>
    </source>
</evidence>
<evidence type="ECO:0000256" key="4">
    <source>
        <dbReference type="ARBA" id="ARBA00022454"/>
    </source>
</evidence>
<evidence type="ECO:0000256" key="2">
    <source>
        <dbReference type="ARBA" id="ARBA00004496"/>
    </source>
</evidence>
<keyword evidence="5" id="KW-0963">Cytoplasm</keyword>
<dbReference type="PANTHER" id="PTHR47828:SF1">
    <property type="entry name" value="ARCHAEAL HISTONE A"/>
    <property type="match status" value="1"/>
</dbReference>
<proteinExistence type="inferred from homology"/>
<reference evidence="8" key="1">
    <citation type="journal article" date="2010" name="Trends Microbiol.">
        <title>Distinct gene set in two different lineages of ammonia-oxidizing archaea supports the phylum Thaumarchaeota.</title>
        <authorList>
            <person name="Spang A."/>
            <person name="Hatzenpichler R."/>
            <person name="Brochier-Armanet C."/>
            <person name="Rattei T."/>
            <person name="Tischler P."/>
            <person name="Spieck E."/>
            <person name="Streit W."/>
            <person name="Stahl D.A."/>
            <person name="Wagner M."/>
            <person name="Schleper C."/>
        </authorList>
    </citation>
    <scope>NUCLEOTIDE SEQUENCE</scope>
    <source>
        <strain evidence="8">Enrichment culture Ga9.2</strain>
    </source>
</reference>
<keyword evidence="4" id="KW-0158">Chromosome</keyword>
<evidence type="ECO:0000259" key="7">
    <source>
        <dbReference type="Pfam" id="PF00808"/>
    </source>
</evidence>
<dbReference type="Pfam" id="PF00808">
    <property type="entry name" value="CBFD_NFYB_HMF"/>
    <property type="match status" value="1"/>
</dbReference>
<evidence type="ECO:0000256" key="5">
    <source>
        <dbReference type="ARBA" id="ARBA00022490"/>
    </source>
</evidence>
<dbReference type="OMA" id="HAENYLA"/>